<proteinExistence type="predicted"/>
<name>A0A2I0JK97_PUNGR</name>
<evidence type="ECO:0000256" key="1">
    <source>
        <dbReference type="SAM" id="MobiDB-lite"/>
    </source>
</evidence>
<sequence>MAPKGEGLAPQSSRGKESRRRVRKRVSSTSSQLQDYIELFKASFNRKKRSSPPQIPREANPYRARKPEKNSIKEAMTVLNDMKSNISVDKYLISSTHFADETMRQLFKCYLDDVRREWLHHLVHP</sequence>
<keyword evidence="3" id="KW-1185">Reference proteome</keyword>
<comment type="caution">
    <text evidence="2">The sequence shown here is derived from an EMBL/GenBank/DDBJ whole genome shotgun (WGS) entry which is preliminary data.</text>
</comment>
<reference evidence="2 3" key="1">
    <citation type="submission" date="2017-11" db="EMBL/GenBank/DDBJ databases">
        <title>De-novo sequencing of pomegranate (Punica granatum L.) genome.</title>
        <authorList>
            <person name="Akparov Z."/>
            <person name="Amiraslanov A."/>
            <person name="Hajiyeva S."/>
            <person name="Abbasov M."/>
            <person name="Kaur K."/>
            <person name="Hamwieh A."/>
            <person name="Solovyev V."/>
            <person name="Salamov A."/>
            <person name="Braich B."/>
            <person name="Kosarev P."/>
            <person name="Mahmoud A."/>
            <person name="Hajiyev E."/>
            <person name="Babayeva S."/>
            <person name="Izzatullayeva V."/>
            <person name="Mammadov A."/>
            <person name="Mammadov A."/>
            <person name="Sharifova S."/>
            <person name="Ojaghi J."/>
            <person name="Eynullazada K."/>
            <person name="Bayramov B."/>
            <person name="Abdulazimova A."/>
            <person name="Shahmuradov I."/>
        </authorList>
    </citation>
    <scope>NUCLEOTIDE SEQUENCE [LARGE SCALE GENOMIC DNA]</scope>
    <source>
        <strain evidence="3">cv. AG2017</strain>
        <tissue evidence="2">Leaf</tissue>
    </source>
</reference>
<accession>A0A2I0JK97</accession>
<dbReference type="Proteomes" id="UP000233551">
    <property type="component" value="Unassembled WGS sequence"/>
</dbReference>
<feature type="compositionally biased region" description="Basic residues" evidence="1">
    <location>
        <begin position="17"/>
        <end position="26"/>
    </location>
</feature>
<gene>
    <name evidence="2" type="ORF">CRG98_022938</name>
</gene>
<dbReference type="AlphaFoldDB" id="A0A2I0JK97"/>
<evidence type="ECO:0000313" key="3">
    <source>
        <dbReference type="Proteomes" id="UP000233551"/>
    </source>
</evidence>
<evidence type="ECO:0000313" key="2">
    <source>
        <dbReference type="EMBL" id="PKI56688.1"/>
    </source>
</evidence>
<organism evidence="2 3">
    <name type="scientific">Punica granatum</name>
    <name type="common">Pomegranate</name>
    <dbReference type="NCBI Taxonomy" id="22663"/>
    <lineage>
        <taxon>Eukaryota</taxon>
        <taxon>Viridiplantae</taxon>
        <taxon>Streptophyta</taxon>
        <taxon>Embryophyta</taxon>
        <taxon>Tracheophyta</taxon>
        <taxon>Spermatophyta</taxon>
        <taxon>Magnoliopsida</taxon>
        <taxon>eudicotyledons</taxon>
        <taxon>Gunneridae</taxon>
        <taxon>Pentapetalae</taxon>
        <taxon>rosids</taxon>
        <taxon>malvids</taxon>
        <taxon>Myrtales</taxon>
        <taxon>Lythraceae</taxon>
        <taxon>Punica</taxon>
    </lineage>
</organism>
<feature type="region of interest" description="Disordered" evidence="1">
    <location>
        <begin position="45"/>
        <end position="69"/>
    </location>
</feature>
<protein>
    <submittedName>
        <fullName evidence="2">Uncharacterized protein</fullName>
    </submittedName>
</protein>
<feature type="region of interest" description="Disordered" evidence="1">
    <location>
        <begin position="1"/>
        <end position="31"/>
    </location>
</feature>
<dbReference type="EMBL" id="PGOL01001586">
    <property type="protein sequence ID" value="PKI56688.1"/>
    <property type="molecule type" value="Genomic_DNA"/>
</dbReference>